<dbReference type="GO" id="GO:0020037">
    <property type="term" value="F:heme binding"/>
    <property type="evidence" value="ECO:0007669"/>
    <property type="project" value="InterPro"/>
</dbReference>
<comment type="caution">
    <text evidence="1">The sequence shown here is derived from an EMBL/GenBank/DDBJ whole genome shotgun (WGS) entry which is preliminary data.</text>
</comment>
<keyword evidence="2" id="KW-1185">Reference proteome</keyword>
<dbReference type="InterPro" id="IPR036909">
    <property type="entry name" value="Cyt_c-like_dom_sf"/>
</dbReference>
<dbReference type="GO" id="GO:0009055">
    <property type="term" value="F:electron transfer activity"/>
    <property type="evidence" value="ECO:0007669"/>
    <property type="project" value="InterPro"/>
</dbReference>
<evidence type="ECO:0000313" key="2">
    <source>
        <dbReference type="Proteomes" id="UP000004221"/>
    </source>
</evidence>
<proteinExistence type="predicted"/>
<name>I4ECT0_9BACT</name>
<dbReference type="AlphaFoldDB" id="I4ECT0"/>
<reference evidence="1 2" key="1">
    <citation type="journal article" date="2012" name="ISME J.">
        <title>Nitrification expanded: discovery, physiology and genomics of a nitrite-oxidizing bacterium from the phylum Chloroflexi.</title>
        <authorList>
            <person name="Sorokin D.Y."/>
            <person name="Lucker S."/>
            <person name="Vejmelkova D."/>
            <person name="Kostrikina N.A."/>
            <person name="Kleerebezem R."/>
            <person name="Rijpstra W.I."/>
            <person name="Damste J.S."/>
            <person name="Le Paslier D."/>
            <person name="Muyzer G."/>
            <person name="Wagner M."/>
            <person name="van Loosdrecht M.C."/>
            <person name="Daims H."/>
        </authorList>
    </citation>
    <scope>NUCLEOTIDE SEQUENCE [LARGE SCALE GENOMIC DNA]</scope>
    <source>
        <strain evidence="2">none</strain>
    </source>
</reference>
<protein>
    <submittedName>
        <fullName evidence="1">Cytochrome c, class I</fullName>
    </submittedName>
</protein>
<dbReference type="EMBL" id="CAGS01000026">
    <property type="protein sequence ID" value="CCF82492.1"/>
    <property type="molecule type" value="Genomic_DNA"/>
</dbReference>
<gene>
    <name evidence="1" type="ORF">NITHO_1210001</name>
</gene>
<evidence type="ECO:0000313" key="1">
    <source>
        <dbReference type="EMBL" id="CCF82492.1"/>
    </source>
</evidence>
<accession>I4ECT0</accession>
<organism evidence="1 2">
    <name type="scientific">Nitrolancea hollandica Lb</name>
    <dbReference type="NCBI Taxonomy" id="1129897"/>
    <lineage>
        <taxon>Bacteria</taxon>
        <taxon>Pseudomonadati</taxon>
        <taxon>Thermomicrobiota</taxon>
        <taxon>Thermomicrobia</taxon>
        <taxon>Sphaerobacterales</taxon>
        <taxon>Sphaerobacterineae</taxon>
        <taxon>Sphaerobacteraceae</taxon>
        <taxon>Nitrolancea</taxon>
    </lineage>
</organism>
<dbReference type="Proteomes" id="UP000004221">
    <property type="component" value="Unassembled WGS sequence"/>
</dbReference>
<dbReference type="Gene3D" id="1.10.760.10">
    <property type="entry name" value="Cytochrome c-like domain"/>
    <property type="match status" value="1"/>
</dbReference>
<sequence length="63" mass="7149">MPFDRPASLQPDELYAVVAYLLNQNKVIGDSEEMNATTLPKVKMPSQDQFKPCWPVECRPDVP</sequence>